<protein>
    <submittedName>
        <fullName evidence="1">Uncharacterized protein</fullName>
    </submittedName>
</protein>
<dbReference type="GeneID" id="18503655"/>
<dbReference type="OrthoDB" id="34720at10239"/>
<organism evidence="1 2">
    <name type="scientific">Lactococcus phage phiL47</name>
    <dbReference type="NCBI Taxonomy" id="1412875"/>
    <lineage>
        <taxon>Viruses</taxon>
        <taxon>Duplodnaviria</taxon>
        <taxon>Heunggongvirae</taxon>
        <taxon>Uroviricota</taxon>
        <taxon>Caudoviricetes</taxon>
        <taxon>Audreyjarvisvirus</taxon>
        <taxon>Audreyjarvisvirus L47</taxon>
    </lineage>
</organism>
<evidence type="ECO:0000313" key="1">
    <source>
        <dbReference type="EMBL" id="AHC94178.1"/>
    </source>
</evidence>
<evidence type="ECO:0000313" key="2">
    <source>
        <dbReference type="Proteomes" id="UP000018883"/>
    </source>
</evidence>
<keyword evidence="2" id="KW-1185">Reference proteome</keyword>
<dbReference type="EMBL" id="KF926093">
    <property type="protein sequence ID" value="AHC94178.1"/>
    <property type="molecule type" value="Genomic_DNA"/>
</dbReference>
<reference evidence="1 2" key="1">
    <citation type="journal article" date="2014" name="Front. Microbiol.">
        <title>Phages of non-dairy lactococci: isolation and characterization of ?L47, a phage infecting the grass isolate Lactococcus lactis ssp. cremoris DPC6860.</title>
        <authorList>
            <person name="Cavanagh D."/>
            <person name="Guinane C.M."/>
            <person name="Neve H."/>
            <person name="Coffey A."/>
            <person name="Ross R.P."/>
            <person name="Fitzgerald G.F."/>
            <person name="McAuliffe O."/>
        </authorList>
    </citation>
    <scope>NUCLEOTIDE SEQUENCE [LARGE SCALE GENOMIC DNA]</scope>
</reference>
<dbReference type="Proteomes" id="UP000018883">
    <property type="component" value="Segment"/>
</dbReference>
<dbReference type="RefSeq" id="YP_009006978.1">
    <property type="nucleotide sequence ID" value="NC_023574.1"/>
</dbReference>
<proteinExistence type="predicted"/>
<sequence>MLVKVGKTQKTFDMKGISTEDVLILSEGVKKGTWMFMPSDSRDVPHIVFDDLEYATQIATEFSGFVLYDAELEDYEVL</sequence>
<name>V9VEV4_9CAUD</name>
<dbReference type="KEGG" id="vg:18503655"/>
<accession>V9VEV4</accession>
<gene>
    <name evidence="1" type="ORF">T548_0100</name>
</gene>